<evidence type="ECO:0000256" key="4">
    <source>
        <dbReference type="ARBA" id="ARBA00023284"/>
    </source>
</evidence>
<dbReference type="Proteomes" id="UP000320300">
    <property type="component" value="Unassembled WGS sequence"/>
</dbReference>
<keyword evidence="4" id="KW-0676">Redox-active center</keyword>
<dbReference type="EMBL" id="FXTN01000001">
    <property type="protein sequence ID" value="SMO32876.1"/>
    <property type="molecule type" value="Genomic_DNA"/>
</dbReference>
<evidence type="ECO:0000256" key="1">
    <source>
        <dbReference type="ARBA" id="ARBA00004196"/>
    </source>
</evidence>
<dbReference type="InterPro" id="IPR013766">
    <property type="entry name" value="Thioredoxin_domain"/>
</dbReference>
<keyword evidence="5" id="KW-0732">Signal</keyword>
<reference evidence="7 8" key="1">
    <citation type="submission" date="2017-05" db="EMBL/GenBank/DDBJ databases">
        <authorList>
            <person name="Varghese N."/>
            <person name="Submissions S."/>
        </authorList>
    </citation>
    <scope>NUCLEOTIDE SEQUENCE [LARGE SCALE GENOMIC DNA]</scope>
    <source>
        <strain evidence="7 8">DSM 19036</strain>
    </source>
</reference>
<name>A0A521ADM8_9SPHI</name>
<evidence type="ECO:0000259" key="6">
    <source>
        <dbReference type="PROSITE" id="PS51352"/>
    </source>
</evidence>
<dbReference type="Gene3D" id="3.40.30.10">
    <property type="entry name" value="Glutaredoxin"/>
    <property type="match status" value="1"/>
</dbReference>
<dbReference type="SUPFAM" id="SSF52833">
    <property type="entry name" value="Thioredoxin-like"/>
    <property type="match status" value="1"/>
</dbReference>
<gene>
    <name evidence="7" type="ORF">SAMN06265348_10178</name>
</gene>
<dbReference type="AlphaFoldDB" id="A0A521ADM8"/>
<feature type="domain" description="Thioredoxin" evidence="6">
    <location>
        <begin position="352"/>
        <end position="497"/>
    </location>
</feature>
<dbReference type="InterPro" id="IPR050553">
    <property type="entry name" value="Thioredoxin_ResA/DsbE_sf"/>
</dbReference>
<proteinExistence type="predicted"/>
<dbReference type="GO" id="GO:0030313">
    <property type="term" value="C:cell envelope"/>
    <property type="evidence" value="ECO:0007669"/>
    <property type="project" value="UniProtKB-SubCell"/>
</dbReference>
<dbReference type="CDD" id="cd02966">
    <property type="entry name" value="TlpA_like_family"/>
    <property type="match status" value="1"/>
</dbReference>
<dbReference type="InterPro" id="IPR036249">
    <property type="entry name" value="Thioredoxin-like_sf"/>
</dbReference>
<dbReference type="OrthoDB" id="1098640at2"/>
<keyword evidence="8" id="KW-1185">Reference proteome</keyword>
<dbReference type="GO" id="GO:0017004">
    <property type="term" value="P:cytochrome complex assembly"/>
    <property type="evidence" value="ECO:0007669"/>
    <property type="project" value="UniProtKB-KW"/>
</dbReference>
<comment type="subcellular location">
    <subcellularLocation>
        <location evidence="1">Cell envelope</location>
    </subcellularLocation>
</comment>
<evidence type="ECO:0000313" key="7">
    <source>
        <dbReference type="EMBL" id="SMO32876.1"/>
    </source>
</evidence>
<dbReference type="RefSeq" id="WP_142526214.1">
    <property type="nucleotide sequence ID" value="NZ_CBCSJO010000002.1"/>
</dbReference>
<evidence type="ECO:0000313" key="8">
    <source>
        <dbReference type="Proteomes" id="UP000320300"/>
    </source>
</evidence>
<feature type="signal peptide" evidence="5">
    <location>
        <begin position="1"/>
        <end position="23"/>
    </location>
</feature>
<feature type="chain" id="PRO_5022216237" evidence="5">
    <location>
        <begin position="24"/>
        <end position="504"/>
    </location>
</feature>
<dbReference type="Pfam" id="PF13905">
    <property type="entry name" value="Thioredoxin_8"/>
    <property type="match status" value="1"/>
</dbReference>
<organism evidence="7 8">
    <name type="scientific">Pedobacter westerhofensis</name>
    <dbReference type="NCBI Taxonomy" id="425512"/>
    <lineage>
        <taxon>Bacteria</taxon>
        <taxon>Pseudomonadati</taxon>
        <taxon>Bacteroidota</taxon>
        <taxon>Sphingobacteriia</taxon>
        <taxon>Sphingobacteriales</taxon>
        <taxon>Sphingobacteriaceae</taxon>
        <taxon>Pedobacter</taxon>
    </lineage>
</organism>
<accession>A0A521ADM8</accession>
<evidence type="ECO:0000256" key="2">
    <source>
        <dbReference type="ARBA" id="ARBA00022748"/>
    </source>
</evidence>
<protein>
    <submittedName>
        <fullName evidence="7">Thioredoxin-like</fullName>
    </submittedName>
</protein>
<keyword evidence="3" id="KW-1015">Disulfide bond</keyword>
<evidence type="ECO:0000256" key="3">
    <source>
        <dbReference type="ARBA" id="ARBA00023157"/>
    </source>
</evidence>
<sequence length="504" mass="58723">MSDKIYKLLLLLLMTAFSGFTQAKKTTFTFKYHKGLAPLESYWFNVYKPLVNNSLGEGNQFDKKFISTVKSGDSCETKYEYKVEEITCATIADLLGHEIIIIPGDHITIHIGKENKTRIAGQSGAFVRQWVHELSYTGRNKFVYSMLDTLSTFDGDLRNGSLSRFKKEDPDLIGFCKEVELRYQNRIRFIENYFRIYKIPSTVQSFAKSEIRSAYLRNLLVPLMWHKNISDYPPEYTTLIKNTRFTDQNLYFKTNLYSIAALEFAFWINQAPAEKDKSLSLIRQYDWIKTNYQNKIRDHQITGHLDNIVQLDYGKSTFDSLFIDFSSIATNKIYMNYLTRNNISLRNKQSVVFTYDQAKTSIITNYNGDKKQFSELIGTKPVVIIFWASWCKPCIEELPYEKMLESNYGAKIDFVYISVDYSKPAWITKGKELKILNNSYYLENSMKSEIVKHFKITTIPRYLIYDKQGKKVDDEDLVPSDKRFGSILETLITANFRGKIISPY</sequence>
<evidence type="ECO:0000256" key="5">
    <source>
        <dbReference type="SAM" id="SignalP"/>
    </source>
</evidence>
<dbReference type="PANTHER" id="PTHR42852:SF6">
    <property type="entry name" value="THIOL:DISULFIDE INTERCHANGE PROTEIN DSBE"/>
    <property type="match status" value="1"/>
</dbReference>
<dbReference type="PANTHER" id="PTHR42852">
    <property type="entry name" value="THIOL:DISULFIDE INTERCHANGE PROTEIN DSBE"/>
    <property type="match status" value="1"/>
</dbReference>
<dbReference type="PROSITE" id="PS51352">
    <property type="entry name" value="THIOREDOXIN_2"/>
    <property type="match status" value="1"/>
</dbReference>
<keyword evidence="2" id="KW-0201">Cytochrome c-type biogenesis</keyword>
<dbReference type="InterPro" id="IPR012336">
    <property type="entry name" value="Thioredoxin-like_fold"/>
</dbReference>